<evidence type="ECO:0000256" key="1">
    <source>
        <dbReference type="SAM" id="SignalP"/>
    </source>
</evidence>
<keyword evidence="3" id="KW-1185">Reference proteome</keyword>
<dbReference type="OrthoDB" id="4871559at2"/>
<evidence type="ECO:0000313" key="2">
    <source>
        <dbReference type="EMBL" id="AKU17833.1"/>
    </source>
</evidence>
<reference evidence="2 3" key="1">
    <citation type="submission" date="2015-03" db="EMBL/GenBank/DDBJ databases">
        <title>Luteipulveratus halotolerans sp. nov., a novel actinobacterium (Dermacoccaceae) from Sarawak, Malaysia.</title>
        <authorList>
            <person name="Juboi H."/>
            <person name="Basik A."/>
            <person name="Shamsul S.S."/>
            <person name="Arnold P."/>
            <person name="Schmitt E.K."/>
            <person name="Sanglier J.-J."/>
            <person name="Yeo T."/>
        </authorList>
    </citation>
    <scope>NUCLEOTIDE SEQUENCE [LARGE SCALE GENOMIC DNA]</scope>
    <source>
        <strain evidence="2 3">MN07-A0370</strain>
    </source>
</reference>
<dbReference type="Proteomes" id="UP000066480">
    <property type="component" value="Chromosome"/>
</dbReference>
<feature type="chain" id="PRO_5039646840" description="PknH-like extracellular domain-containing protein" evidence="1">
    <location>
        <begin position="27"/>
        <end position="205"/>
    </location>
</feature>
<dbReference type="AlphaFoldDB" id="A0A0K1JMM7"/>
<feature type="signal peptide" evidence="1">
    <location>
        <begin position="1"/>
        <end position="26"/>
    </location>
</feature>
<dbReference type="KEGG" id="lmoi:VV02_21510"/>
<sequence length="205" mass="21219">MTSKLIRRSVATTAIAVLAMSGAGVAAAEASPAPAAGAAATVQRAITTIPDVAPSQMAGWPIAWDLGQTPNIAPIMRAQRCDPVNPDGLAPTAGRNWAYFDASDGDNLTKMSADLTVTGWANGRQALRAMRTDGGRCTLMPGWHEVPWAGTSKSTHLMLKNGKQYAAVVVKGNYLVSASIWAGHHTAAESRAVAITGAAETVANL</sequence>
<accession>A0A0K1JMM7</accession>
<keyword evidence="1" id="KW-0732">Signal</keyword>
<name>A0A0K1JMM7_9MICO</name>
<dbReference type="STRING" id="571913.VV02_21510"/>
<dbReference type="EMBL" id="CP011112">
    <property type="protein sequence ID" value="AKU17833.1"/>
    <property type="molecule type" value="Genomic_DNA"/>
</dbReference>
<evidence type="ECO:0000313" key="3">
    <source>
        <dbReference type="Proteomes" id="UP000066480"/>
    </source>
</evidence>
<dbReference type="RefSeq" id="WP_052594905.1">
    <property type="nucleotide sequence ID" value="NZ_CP011112.1"/>
</dbReference>
<proteinExistence type="predicted"/>
<evidence type="ECO:0008006" key="4">
    <source>
        <dbReference type="Google" id="ProtNLM"/>
    </source>
</evidence>
<gene>
    <name evidence="2" type="ORF">VV02_21510</name>
</gene>
<organism evidence="2 3">
    <name type="scientific">Luteipulveratus mongoliensis</name>
    <dbReference type="NCBI Taxonomy" id="571913"/>
    <lineage>
        <taxon>Bacteria</taxon>
        <taxon>Bacillati</taxon>
        <taxon>Actinomycetota</taxon>
        <taxon>Actinomycetes</taxon>
        <taxon>Micrococcales</taxon>
        <taxon>Dermacoccaceae</taxon>
        <taxon>Luteipulveratus</taxon>
    </lineage>
</organism>
<protein>
    <recommendedName>
        <fullName evidence="4">PknH-like extracellular domain-containing protein</fullName>
    </recommendedName>
</protein>